<dbReference type="SUPFAM" id="SSF53474">
    <property type="entry name" value="alpha/beta-Hydrolases"/>
    <property type="match status" value="1"/>
</dbReference>
<dbReference type="InterPro" id="IPR029058">
    <property type="entry name" value="AB_hydrolase_fold"/>
</dbReference>
<dbReference type="GO" id="GO:0004301">
    <property type="term" value="F:epoxide hydrolase activity"/>
    <property type="evidence" value="ECO:0007669"/>
    <property type="project" value="TreeGrafter"/>
</dbReference>
<comment type="similarity">
    <text evidence="1">Belongs to the peptidase S33 family.</text>
</comment>
<evidence type="ECO:0000256" key="3">
    <source>
        <dbReference type="ARBA" id="ARBA00022801"/>
    </source>
</evidence>
<keyword evidence="3" id="KW-0378">Hydrolase</keyword>
<dbReference type="PIRSF" id="PIRSF001112">
    <property type="entry name" value="Epoxide_hydrolase"/>
    <property type="match status" value="1"/>
</dbReference>
<dbReference type="PANTHER" id="PTHR21661:SF35">
    <property type="entry name" value="EPOXIDE HYDROLASE"/>
    <property type="match status" value="1"/>
</dbReference>
<evidence type="ECO:0000313" key="6">
    <source>
        <dbReference type="EMBL" id="KAF2092405.1"/>
    </source>
</evidence>
<organism evidence="6 7">
    <name type="scientific">Rhizodiscina lignyota</name>
    <dbReference type="NCBI Taxonomy" id="1504668"/>
    <lineage>
        <taxon>Eukaryota</taxon>
        <taxon>Fungi</taxon>
        <taxon>Dikarya</taxon>
        <taxon>Ascomycota</taxon>
        <taxon>Pezizomycotina</taxon>
        <taxon>Dothideomycetes</taxon>
        <taxon>Pleosporomycetidae</taxon>
        <taxon>Aulographales</taxon>
        <taxon>Rhizodiscinaceae</taxon>
        <taxon>Rhizodiscina</taxon>
    </lineage>
</organism>
<dbReference type="InterPro" id="IPR000639">
    <property type="entry name" value="Epox_hydrolase-like"/>
</dbReference>
<feature type="active site" description="Proton donor" evidence="4">
    <location>
        <position position="323"/>
    </location>
</feature>
<gene>
    <name evidence="6" type="ORF">NA57DRAFT_50353</name>
</gene>
<name>A0A9P4HZY8_9PEZI</name>
<dbReference type="InterPro" id="IPR016292">
    <property type="entry name" value="Epoxide_hydrolase"/>
</dbReference>
<evidence type="ECO:0000256" key="1">
    <source>
        <dbReference type="ARBA" id="ARBA00010088"/>
    </source>
</evidence>
<keyword evidence="7" id="KW-1185">Reference proteome</keyword>
<feature type="active site" description="Proton acceptor" evidence="4">
    <location>
        <position position="377"/>
    </location>
</feature>
<evidence type="ECO:0000259" key="5">
    <source>
        <dbReference type="Pfam" id="PF06441"/>
    </source>
</evidence>
<protein>
    <submittedName>
        <fullName evidence="6">Alpha/beta-hydrolase</fullName>
    </submittedName>
</protein>
<dbReference type="GO" id="GO:0097176">
    <property type="term" value="P:epoxide metabolic process"/>
    <property type="evidence" value="ECO:0007669"/>
    <property type="project" value="TreeGrafter"/>
</dbReference>
<dbReference type="AlphaFoldDB" id="A0A9P4HZY8"/>
<dbReference type="Proteomes" id="UP000799772">
    <property type="component" value="Unassembled WGS sequence"/>
</dbReference>
<dbReference type="OrthoDB" id="7130006at2759"/>
<comment type="caution">
    <text evidence="6">The sequence shown here is derived from an EMBL/GenBank/DDBJ whole genome shotgun (WGS) entry which is preliminary data.</text>
</comment>
<feature type="active site" description="Nucleophile" evidence="4">
    <location>
        <position position="190"/>
    </location>
</feature>
<dbReference type="Pfam" id="PF06441">
    <property type="entry name" value="EHN"/>
    <property type="match status" value="1"/>
</dbReference>
<dbReference type="PANTHER" id="PTHR21661">
    <property type="entry name" value="EPOXIDE HYDROLASE 1-RELATED"/>
    <property type="match status" value="1"/>
</dbReference>
<dbReference type="Gene3D" id="3.40.50.1820">
    <property type="entry name" value="alpha/beta hydrolase"/>
    <property type="match status" value="1"/>
</dbReference>
<dbReference type="PRINTS" id="PR00412">
    <property type="entry name" value="EPOXHYDRLASE"/>
</dbReference>
<sequence length="400" mass="44773">MAVAGGTYGSKGFNLRPFKVELSSGLPRMFDLVKNTELPAHEEYPGVGSSFGIGLDVLKSLKKEWLTNFDWQKAQASMNRYEQYTVEIEGLTIHFVHEKSKDPHAIPIILQHGWPGSFLEMVPIIDPLKSQAKTSTGKPISFNVVVPSLPGHAFSSAPPANWTVEDTARVFNTLMTKVLGYGTYAVHGTDWGSATAYSMYDQFNQSARAAHLNFLPYFPLLPEALVAQNISLSPEEEFEEQRLVDWETNGNAYLVEQTTKPNTIGLAIYDSPLGQLSWIAEKYIAWSDPRQGTGPSLLTHNEILTEVSLYYLTRSIVSSMYIYAQNPNGFMTTYHKARTDAPLLFSSFKYNVGFWPQQLVARVGNLVKYTYHSFGGHFPGLDNPPALTADIREIGNYWEH</sequence>
<evidence type="ECO:0000256" key="2">
    <source>
        <dbReference type="ARBA" id="ARBA00022797"/>
    </source>
</evidence>
<reference evidence="6" key="1">
    <citation type="journal article" date="2020" name="Stud. Mycol.">
        <title>101 Dothideomycetes genomes: a test case for predicting lifestyles and emergence of pathogens.</title>
        <authorList>
            <person name="Haridas S."/>
            <person name="Albert R."/>
            <person name="Binder M."/>
            <person name="Bloem J."/>
            <person name="Labutti K."/>
            <person name="Salamov A."/>
            <person name="Andreopoulos B."/>
            <person name="Baker S."/>
            <person name="Barry K."/>
            <person name="Bills G."/>
            <person name="Bluhm B."/>
            <person name="Cannon C."/>
            <person name="Castanera R."/>
            <person name="Culley D."/>
            <person name="Daum C."/>
            <person name="Ezra D."/>
            <person name="Gonzalez J."/>
            <person name="Henrissat B."/>
            <person name="Kuo A."/>
            <person name="Liang C."/>
            <person name="Lipzen A."/>
            <person name="Lutzoni F."/>
            <person name="Magnuson J."/>
            <person name="Mondo S."/>
            <person name="Nolan M."/>
            <person name="Ohm R."/>
            <person name="Pangilinan J."/>
            <person name="Park H.-J."/>
            <person name="Ramirez L."/>
            <person name="Alfaro M."/>
            <person name="Sun H."/>
            <person name="Tritt A."/>
            <person name="Yoshinaga Y."/>
            <person name="Zwiers L.-H."/>
            <person name="Turgeon B."/>
            <person name="Goodwin S."/>
            <person name="Spatafora J."/>
            <person name="Crous P."/>
            <person name="Grigoriev I."/>
        </authorList>
    </citation>
    <scope>NUCLEOTIDE SEQUENCE</scope>
    <source>
        <strain evidence="6">CBS 133067</strain>
    </source>
</reference>
<accession>A0A9P4HZY8</accession>
<evidence type="ECO:0000313" key="7">
    <source>
        <dbReference type="Proteomes" id="UP000799772"/>
    </source>
</evidence>
<feature type="domain" description="Epoxide hydrolase N-terminal" evidence="5">
    <location>
        <begin position="16"/>
        <end position="121"/>
    </location>
</feature>
<keyword evidence="2" id="KW-0058">Aromatic hydrocarbons catabolism</keyword>
<dbReference type="EMBL" id="ML978147">
    <property type="protein sequence ID" value="KAF2092405.1"/>
    <property type="molecule type" value="Genomic_DNA"/>
</dbReference>
<dbReference type="InterPro" id="IPR010497">
    <property type="entry name" value="Epoxide_hydro_N"/>
</dbReference>
<evidence type="ECO:0000256" key="4">
    <source>
        <dbReference type="PIRSR" id="PIRSR001112-1"/>
    </source>
</evidence>
<proteinExistence type="inferred from homology"/>